<dbReference type="Proteomes" id="UP000622166">
    <property type="component" value="Unassembled WGS sequence"/>
</dbReference>
<keyword evidence="4" id="KW-0067">ATP-binding</keyword>
<reference evidence="6" key="1">
    <citation type="journal article" date="2014" name="Int. J. Syst. Evol. Microbiol.">
        <title>Complete genome sequence of Corynebacterium casei LMG S-19264T (=DSM 44701T), isolated from a smear-ripened cheese.</title>
        <authorList>
            <consortium name="US DOE Joint Genome Institute (JGI-PGF)"/>
            <person name="Walter F."/>
            <person name="Albersmeier A."/>
            <person name="Kalinowski J."/>
            <person name="Ruckert C."/>
        </authorList>
    </citation>
    <scope>NUCLEOTIDE SEQUENCE</scope>
    <source>
        <strain evidence="6">JCM 4815</strain>
    </source>
</reference>
<keyword evidence="2" id="KW-0813">Transport</keyword>
<keyword evidence="3" id="KW-0547">Nucleotide-binding</keyword>
<comment type="subcellular location">
    <subcellularLocation>
        <location evidence="1">Cell membrane</location>
        <topology evidence="1">Peripheral membrane protein</topology>
    </subcellularLocation>
</comment>
<dbReference type="Gene3D" id="3.40.50.300">
    <property type="entry name" value="P-loop containing nucleotide triphosphate hydrolases"/>
    <property type="match status" value="1"/>
</dbReference>
<evidence type="ECO:0008006" key="8">
    <source>
        <dbReference type="Google" id="ProtNLM"/>
    </source>
</evidence>
<evidence type="ECO:0000256" key="5">
    <source>
        <dbReference type="ARBA" id="ARBA00023251"/>
    </source>
</evidence>
<evidence type="ECO:0000256" key="3">
    <source>
        <dbReference type="ARBA" id="ARBA00022741"/>
    </source>
</evidence>
<dbReference type="InterPro" id="IPR050763">
    <property type="entry name" value="ABC_transporter_ATP-binding"/>
</dbReference>
<dbReference type="GO" id="GO:0005886">
    <property type="term" value="C:plasma membrane"/>
    <property type="evidence" value="ECO:0007669"/>
    <property type="project" value="UniProtKB-SubCell"/>
</dbReference>
<accession>A0A918PIQ4</accession>
<dbReference type="SUPFAM" id="SSF52540">
    <property type="entry name" value="P-loop containing nucleoside triphosphate hydrolases"/>
    <property type="match status" value="1"/>
</dbReference>
<dbReference type="PANTHER" id="PTHR42711">
    <property type="entry name" value="ABC TRANSPORTER ATP-BINDING PROTEIN"/>
    <property type="match status" value="1"/>
</dbReference>
<evidence type="ECO:0000313" key="6">
    <source>
        <dbReference type="EMBL" id="GGZ11081.1"/>
    </source>
</evidence>
<proteinExistence type="predicted"/>
<dbReference type="PANTHER" id="PTHR42711:SF17">
    <property type="entry name" value="ABC TRANSPORTER ATP-BINDING PROTEIN"/>
    <property type="match status" value="1"/>
</dbReference>
<comment type="caution">
    <text evidence="6">The sequence shown here is derived from an EMBL/GenBank/DDBJ whole genome shotgun (WGS) entry which is preliminary data.</text>
</comment>
<dbReference type="EMBL" id="BMVW01000005">
    <property type="protein sequence ID" value="GGZ11081.1"/>
    <property type="molecule type" value="Genomic_DNA"/>
</dbReference>
<keyword evidence="5" id="KW-0046">Antibiotic resistance</keyword>
<evidence type="ECO:0000256" key="1">
    <source>
        <dbReference type="ARBA" id="ARBA00004202"/>
    </source>
</evidence>
<organism evidence="6 7">
    <name type="scientific">Streptomyces poonensis</name>
    <dbReference type="NCBI Taxonomy" id="68255"/>
    <lineage>
        <taxon>Bacteria</taxon>
        <taxon>Bacillati</taxon>
        <taxon>Actinomycetota</taxon>
        <taxon>Actinomycetes</taxon>
        <taxon>Kitasatosporales</taxon>
        <taxon>Streptomycetaceae</taxon>
        <taxon>Streptomyces</taxon>
    </lineage>
</organism>
<name>A0A918PIQ4_9ACTN</name>
<protein>
    <recommendedName>
        <fullName evidence="8">ABC transporter ATP-binding protein</fullName>
    </recommendedName>
</protein>
<keyword evidence="7" id="KW-1185">Reference proteome</keyword>
<sequence length="109" mass="11595">MSFTGAVKSYGAVRAVDGVDLTVARRETAALDVEARHAFWASMRAYAERGRTVLFSTHYLDEADAYPDRIVVVDRGRVVADGTGEQLRRAAGGNLVSVDLAGLGGRPAA</sequence>
<evidence type="ECO:0000256" key="2">
    <source>
        <dbReference type="ARBA" id="ARBA00022448"/>
    </source>
</evidence>
<dbReference type="InterPro" id="IPR027417">
    <property type="entry name" value="P-loop_NTPase"/>
</dbReference>
<evidence type="ECO:0000313" key="7">
    <source>
        <dbReference type="Proteomes" id="UP000622166"/>
    </source>
</evidence>
<evidence type="ECO:0000256" key="4">
    <source>
        <dbReference type="ARBA" id="ARBA00022840"/>
    </source>
</evidence>
<dbReference type="GO" id="GO:0046677">
    <property type="term" value="P:response to antibiotic"/>
    <property type="evidence" value="ECO:0007669"/>
    <property type="project" value="UniProtKB-KW"/>
</dbReference>
<gene>
    <name evidence="6" type="ORF">GCM10010365_33180</name>
</gene>
<dbReference type="AlphaFoldDB" id="A0A918PIQ4"/>
<dbReference type="GO" id="GO:0005524">
    <property type="term" value="F:ATP binding"/>
    <property type="evidence" value="ECO:0007669"/>
    <property type="project" value="UniProtKB-KW"/>
</dbReference>
<reference evidence="6" key="2">
    <citation type="submission" date="2020-09" db="EMBL/GenBank/DDBJ databases">
        <authorList>
            <person name="Sun Q."/>
            <person name="Ohkuma M."/>
        </authorList>
    </citation>
    <scope>NUCLEOTIDE SEQUENCE</scope>
    <source>
        <strain evidence="6">JCM 4815</strain>
    </source>
</reference>